<evidence type="ECO:0000259" key="4">
    <source>
        <dbReference type="PROSITE" id="PS51819"/>
    </source>
</evidence>
<dbReference type="Pfam" id="PF20066">
    <property type="entry name" value="Glyoxalase_8"/>
    <property type="match status" value="1"/>
</dbReference>
<feature type="domain" description="VOC" evidence="4">
    <location>
        <begin position="62"/>
        <end position="180"/>
    </location>
</feature>
<name>A0ABW3J528_9HYPH</name>
<reference evidence="6" key="1">
    <citation type="journal article" date="2019" name="Int. J. Syst. Evol. Microbiol.">
        <title>The Global Catalogue of Microorganisms (GCM) 10K type strain sequencing project: providing services to taxonomists for standard genome sequencing and annotation.</title>
        <authorList>
            <consortium name="The Broad Institute Genomics Platform"/>
            <consortium name="The Broad Institute Genome Sequencing Center for Infectious Disease"/>
            <person name="Wu L."/>
            <person name="Ma J."/>
        </authorList>
    </citation>
    <scope>NUCLEOTIDE SEQUENCE [LARGE SCALE GENOMIC DNA]</scope>
    <source>
        <strain evidence="6">CCUG 61697</strain>
    </source>
</reference>
<comment type="caution">
    <text evidence="5">The sequence shown here is derived from an EMBL/GenBank/DDBJ whole genome shotgun (WGS) entry which is preliminary data.</text>
</comment>
<evidence type="ECO:0000313" key="6">
    <source>
        <dbReference type="Proteomes" id="UP001597102"/>
    </source>
</evidence>
<comment type="similarity">
    <text evidence="1">Belongs to the bleomycin resistance protein family.</text>
</comment>
<evidence type="ECO:0000256" key="2">
    <source>
        <dbReference type="ARBA" id="ARBA00021572"/>
    </source>
</evidence>
<protein>
    <recommendedName>
        <fullName evidence="2">Bleomycin resistance protein</fullName>
    </recommendedName>
</protein>
<dbReference type="InterPro" id="IPR037523">
    <property type="entry name" value="VOC_core"/>
</dbReference>
<dbReference type="RefSeq" id="WP_379083988.1">
    <property type="nucleotide sequence ID" value="NZ_JBHTJO010000001.1"/>
</dbReference>
<proteinExistence type="inferred from homology"/>
<accession>A0ABW3J528</accession>
<dbReference type="SUPFAM" id="SSF54593">
    <property type="entry name" value="Glyoxalase/Bleomycin resistance protein/Dihydroxybiphenyl dioxygenase"/>
    <property type="match status" value="1"/>
</dbReference>
<dbReference type="InterPro" id="IPR045517">
    <property type="entry name" value="Glyoxalase_8"/>
</dbReference>
<dbReference type="CDD" id="cd08349">
    <property type="entry name" value="BLMA_like"/>
    <property type="match status" value="1"/>
</dbReference>
<keyword evidence="6" id="KW-1185">Reference proteome</keyword>
<dbReference type="EMBL" id="JBHTJO010000001">
    <property type="protein sequence ID" value="MFD0985530.1"/>
    <property type="molecule type" value="Genomic_DNA"/>
</dbReference>
<dbReference type="InterPro" id="IPR000335">
    <property type="entry name" value="Bleomycin-R"/>
</dbReference>
<evidence type="ECO:0000313" key="5">
    <source>
        <dbReference type="EMBL" id="MFD0985530.1"/>
    </source>
</evidence>
<dbReference type="Proteomes" id="UP001597102">
    <property type="component" value="Unassembled WGS sequence"/>
</dbReference>
<evidence type="ECO:0000256" key="1">
    <source>
        <dbReference type="ARBA" id="ARBA00011051"/>
    </source>
</evidence>
<evidence type="ECO:0000256" key="3">
    <source>
        <dbReference type="ARBA" id="ARBA00023251"/>
    </source>
</evidence>
<gene>
    <name evidence="5" type="ORF">ACFQ2F_00260</name>
</gene>
<dbReference type="PROSITE" id="PS51819">
    <property type="entry name" value="VOC"/>
    <property type="match status" value="1"/>
</dbReference>
<dbReference type="InterPro" id="IPR029068">
    <property type="entry name" value="Glyas_Bleomycin-R_OHBP_Dase"/>
</dbReference>
<dbReference type="Pfam" id="PF19581">
    <property type="entry name" value="Glyoxalase_7"/>
    <property type="match status" value="1"/>
</dbReference>
<organism evidence="5 6">
    <name type="scientific">Methyloligella solikamskensis</name>
    <dbReference type="NCBI Taxonomy" id="1177756"/>
    <lineage>
        <taxon>Bacteria</taxon>
        <taxon>Pseudomonadati</taxon>
        <taxon>Pseudomonadota</taxon>
        <taxon>Alphaproteobacteria</taxon>
        <taxon>Hyphomicrobiales</taxon>
        <taxon>Hyphomicrobiaceae</taxon>
        <taxon>Methyloligella</taxon>
    </lineage>
</organism>
<keyword evidence="3" id="KW-0046">Antibiotic resistance</keyword>
<sequence>MADTIQRPLADPKSMAKRLLASLSERDIDVSHSEALEIVARQFGMRDWNVLAAQFDDGAGTGIRFTETCPVLRIFDEDKAKEFYVEFLGFTLDWEHRFGDDFPLYAQVSRAGLTLHLSGHHGDGTPGSGVFVRMQGVRDFQAELIAKNYRHMKPGLEEAPWGLVTSVTDPFNNRIHFCESEAGS</sequence>
<dbReference type="Gene3D" id="3.10.180.10">
    <property type="entry name" value="2,3-Dihydroxybiphenyl 1,2-Dioxygenase, domain 1"/>
    <property type="match status" value="1"/>
</dbReference>